<dbReference type="GO" id="GO:0016410">
    <property type="term" value="F:N-acyltransferase activity"/>
    <property type="evidence" value="ECO:0007669"/>
    <property type="project" value="InterPro"/>
</dbReference>
<keyword evidence="6 7" id="KW-0012">Acyltransferase</keyword>
<comment type="similarity">
    <text evidence="7">Belongs to the transferase hexapeptide repeat family. LpxD subfamily.</text>
</comment>
<proteinExistence type="inferred from homology"/>
<evidence type="ECO:0000259" key="8">
    <source>
        <dbReference type="Pfam" id="PF04613"/>
    </source>
</evidence>
<dbReference type="CDD" id="cd03352">
    <property type="entry name" value="LbH_LpxD"/>
    <property type="match status" value="1"/>
</dbReference>
<evidence type="ECO:0000256" key="6">
    <source>
        <dbReference type="ARBA" id="ARBA00023315"/>
    </source>
</evidence>
<name>A0A0S8GC47_UNCT6</name>
<dbReference type="AlphaFoldDB" id="A0A0S8GC47"/>
<dbReference type="GO" id="GO:0103118">
    <property type="term" value="F:UDP-3-O-[(3R)-3-hydroxyacyl]-glucosamine N-acyltransferase activity"/>
    <property type="evidence" value="ECO:0007669"/>
    <property type="project" value="UniProtKB-EC"/>
</dbReference>
<keyword evidence="5 7" id="KW-0443">Lipid metabolism</keyword>
<dbReference type="InterPro" id="IPR020573">
    <property type="entry name" value="UDP_GlcNAc_AcTrfase_non-rep"/>
</dbReference>
<dbReference type="GO" id="GO:0009245">
    <property type="term" value="P:lipid A biosynthetic process"/>
    <property type="evidence" value="ECO:0007669"/>
    <property type="project" value="UniProtKB-UniRule"/>
</dbReference>
<organism evidence="9 10">
    <name type="scientific">candidate division TA06 bacterium SM23_40</name>
    <dbReference type="NCBI Taxonomy" id="1703774"/>
    <lineage>
        <taxon>Bacteria</taxon>
        <taxon>Bacteria division TA06</taxon>
    </lineage>
</organism>
<evidence type="ECO:0000256" key="5">
    <source>
        <dbReference type="ARBA" id="ARBA00023098"/>
    </source>
</evidence>
<evidence type="ECO:0000313" key="9">
    <source>
        <dbReference type="EMBL" id="KPK69860.1"/>
    </source>
</evidence>
<dbReference type="PANTHER" id="PTHR43378:SF2">
    <property type="entry name" value="UDP-3-O-ACYLGLUCOSAMINE N-ACYLTRANSFERASE 1, MITOCHONDRIAL-RELATED"/>
    <property type="match status" value="1"/>
</dbReference>
<dbReference type="InterPro" id="IPR007691">
    <property type="entry name" value="LpxD"/>
</dbReference>
<protein>
    <recommendedName>
        <fullName evidence="7">UDP-3-O-acylglucosamine N-acyltransferase</fullName>
        <ecNumber evidence="7">2.3.1.191</ecNumber>
    </recommendedName>
</protein>
<dbReference type="PANTHER" id="PTHR43378">
    <property type="entry name" value="UDP-3-O-ACYLGLUCOSAMINE N-ACYLTRANSFERASE"/>
    <property type="match status" value="1"/>
</dbReference>
<keyword evidence="4 7" id="KW-0677">Repeat</keyword>
<feature type="active site" description="Proton acceptor" evidence="7">
    <location>
        <position position="238"/>
    </location>
</feature>
<evidence type="ECO:0000256" key="3">
    <source>
        <dbReference type="ARBA" id="ARBA00022679"/>
    </source>
</evidence>
<dbReference type="NCBIfam" id="TIGR01853">
    <property type="entry name" value="lipid_A_lpxD"/>
    <property type="match status" value="1"/>
</dbReference>
<dbReference type="EMBL" id="LJUI01000026">
    <property type="protein sequence ID" value="KPK69860.1"/>
    <property type="molecule type" value="Genomic_DNA"/>
</dbReference>
<dbReference type="InterPro" id="IPR001451">
    <property type="entry name" value="Hexapep"/>
</dbReference>
<dbReference type="UniPathway" id="UPA00973"/>
<evidence type="ECO:0000256" key="1">
    <source>
        <dbReference type="ARBA" id="ARBA00022516"/>
    </source>
</evidence>
<evidence type="ECO:0000256" key="2">
    <source>
        <dbReference type="ARBA" id="ARBA00022556"/>
    </source>
</evidence>
<keyword evidence="2 7" id="KW-0441">Lipid A biosynthesis</keyword>
<dbReference type="Gene3D" id="3.40.1390.10">
    <property type="entry name" value="MurE/MurF, N-terminal domain"/>
    <property type="match status" value="1"/>
</dbReference>
<dbReference type="EC" id="2.3.1.191" evidence="7"/>
<comment type="function">
    <text evidence="7">Catalyzes the N-acylation of UDP-3-O-acylglucosamine using 3-hydroxyacyl-ACP as the acyl donor. Is involved in the biosynthesis of lipid A, a phosphorylated glycolipid that anchors the lipopolysaccharide to the outer membrane of the cell.</text>
</comment>
<sequence length="347" mass="35711">MKVNLGEIAQLTEGTLIGDASVQITGVAGIEDAGEGDITFIGHPRYASFLHTTGASAIIVAREIPDAPKPLIVVAQPYLALAQVLEVFAGSRPEPKGVVDSTAVVSQSATLGADVSVGAYAVIEDGASIGSNTIISPLVYVGRGASIGDDCVIHPMTVVREGVTLGDRVIVHAHAVIGSDGFGYAQEGQSHRRIPQIGTVIVEDDVDVGAGVTIDRATLGATRIGRGTKIDNLVQIGHNVTVGEESIIVAQVGISGSTEIGKRVILAGQAGLVGHIKVGDGAVVGAQAGVTKSVAPGEVVSGYPARSHQAASRVYACMQHLPDLLKRVKRLEQRLGELESEHQGEKG</sequence>
<comment type="caution">
    <text evidence="9">The sequence shown here is derived from an EMBL/GenBank/DDBJ whole genome shotgun (WGS) entry which is preliminary data.</text>
</comment>
<evidence type="ECO:0000313" key="10">
    <source>
        <dbReference type="Proteomes" id="UP000051717"/>
    </source>
</evidence>
<reference evidence="9 10" key="1">
    <citation type="journal article" date="2015" name="Microbiome">
        <title>Genomic resolution of linkages in carbon, nitrogen, and sulfur cycling among widespread estuary sediment bacteria.</title>
        <authorList>
            <person name="Baker B.J."/>
            <person name="Lazar C.S."/>
            <person name="Teske A.P."/>
            <person name="Dick G.J."/>
        </authorList>
    </citation>
    <scope>NUCLEOTIDE SEQUENCE [LARGE SCALE GENOMIC DNA]</scope>
    <source>
        <strain evidence="9">SM23_40</strain>
    </source>
</reference>
<keyword evidence="3 7" id="KW-0808">Transferase</keyword>
<dbReference type="SUPFAM" id="SSF51161">
    <property type="entry name" value="Trimeric LpxA-like enzymes"/>
    <property type="match status" value="1"/>
</dbReference>
<dbReference type="NCBIfam" id="NF002060">
    <property type="entry name" value="PRK00892.1"/>
    <property type="match status" value="1"/>
</dbReference>
<dbReference type="PATRIC" id="fig|1703774.3.peg.1608"/>
<gene>
    <name evidence="7" type="primary">lpxD</name>
    <name evidence="9" type="ORF">AMJ82_04660</name>
</gene>
<feature type="domain" description="UDP-3-O-[3-hydroxymyristoyl] glucosamine N-acyltransferase non-repeat region" evidence="8">
    <location>
        <begin position="22"/>
        <end position="86"/>
    </location>
</feature>
<dbReference type="HAMAP" id="MF_00523">
    <property type="entry name" value="LpxD"/>
    <property type="match status" value="1"/>
</dbReference>
<comment type="pathway">
    <text evidence="7">Bacterial outer membrane biogenesis; LPS lipid A biosynthesis.</text>
</comment>
<dbReference type="Pfam" id="PF04613">
    <property type="entry name" value="LpxD"/>
    <property type="match status" value="1"/>
</dbReference>
<dbReference type="InterPro" id="IPR011004">
    <property type="entry name" value="Trimer_LpxA-like_sf"/>
</dbReference>
<dbReference type="InterPro" id="IPR018357">
    <property type="entry name" value="Hexapep_transf_CS"/>
</dbReference>
<keyword evidence="1 7" id="KW-0444">Lipid biosynthesis</keyword>
<dbReference type="PROSITE" id="PS00101">
    <property type="entry name" value="HEXAPEP_TRANSFERASES"/>
    <property type="match status" value="2"/>
</dbReference>
<dbReference type="Gene3D" id="2.160.10.10">
    <property type="entry name" value="Hexapeptide repeat proteins"/>
    <property type="match status" value="1"/>
</dbReference>
<evidence type="ECO:0000256" key="4">
    <source>
        <dbReference type="ARBA" id="ARBA00022737"/>
    </source>
</evidence>
<comment type="catalytic activity">
    <reaction evidence="7">
        <text>a UDP-3-O-[(3R)-3-hydroxyacyl]-alpha-D-glucosamine + a (3R)-hydroxyacyl-[ACP] = a UDP-2-N,3-O-bis[(3R)-3-hydroxyacyl]-alpha-D-glucosamine + holo-[ACP] + H(+)</text>
        <dbReference type="Rhea" id="RHEA:53836"/>
        <dbReference type="Rhea" id="RHEA-COMP:9685"/>
        <dbReference type="Rhea" id="RHEA-COMP:9945"/>
        <dbReference type="ChEBI" id="CHEBI:15378"/>
        <dbReference type="ChEBI" id="CHEBI:64479"/>
        <dbReference type="ChEBI" id="CHEBI:78827"/>
        <dbReference type="ChEBI" id="CHEBI:137740"/>
        <dbReference type="ChEBI" id="CHEBI:137748"/>
        <dbReference type="EC" id="2.3.1.191"/>
    </reaction>
</comment>
<dbReference type="Proteomes" id="UP000051717">
    <property type="component" value="Unassembled WGS sequence"/>
</dbReference>
<dbReference type="GO" id="GO:0016020">
    <property type="term" value="C:membrane"/>
    <property type="evidence" value="ECO:0007669"/>
    <property type="project" value="GOC"/>
</dbReference>
<accession>A0A0S8GC47</accession>
<evidence type="ECO:0000256" key="7">
    <source>
        <dbReference type="HAMAP-Rule" id="MF_00523"/>
    </source>
</evidence>
<dbReference type="Pfam" id="PF00132">
    <property type="entry name" value="Hexapep"/>
    <property type="match status" value="3"/>
</dbReference>
<comment type="subunit">
    <text evidence="7">Homotrimer.</text>
</comment>